<dbReference type="SUPFAM" id="SSF55729">
    <property type="entry name" value="Acyl-CoA N-acyltransferases (Nat)"/>
    <property type="match status" value="2"/>
</dbReference>
<proteinExistence type="predicted"/>
<keyword evidence="2" id="KW-0012">Acyltransferase</keyword>
<evidence type="ECO:0000313" key="3">
    <source>
        <dbReference type="Proteomes" id="UP001595891"/>
    </source>
</evidence>
<dbReference type="GO" id="GO:0016746">
    <property type="term" value="F:acyltransferase activity"/>
    <property type="evidence" value="ECO:0007669"/>
    <property type="project" value="UniProtKB-KW"/>
</dbReference>
<gene>
    <name evidence="2" type="ORF">ACFO8L_13725</name>
</gene>
<dbReference type="RefSeq" id="WP_262844529.1">
    <property type="nucleotide sequence ID" value="NZ_JANZYP010000030.1"/>
</dbReference>
<feature type="domain" description="N-acetyltransferase" evidence="1">
    <location>
        <begin position="200"/>
        <end position="365"/>
    </location>
</feature>
<organism evidence="2 3">
    <name type="scientific">Sphaerisporangium corydalis</name>
    <dbReference type="NCBI Taxonomy" id="1441875"/>
    <lineage>
        <taxon>Bacteria</taxon>
        <taxon>Bacillati</taxon>
        <taxon>Actinomycetota</taxon>
        <taxon>Actinomycetes</taxon>
        <taxon>Streptosporangiales</taxon>
        <taxon>Streptosporangiaceae</taxon>
        <taxon>Sphaerisporangium</taxon>
    </lineage>
</organism>
<dbReference type="InterPro" id="IPR051908">
    <property type="entry name" value="Ribosomal_N-acetyltransferase"/>
</dbReference>
<dbReference type="PANTHER" id="PTHR43441:SF10">
    <property type="entry name" value="ACETYLTRANSFERASE"/>
    <property type="match status" value="1"/>
</dbReference>
<reference evidence="3" key="1">
    <citation type="journal article" date="2019" name="Int. J. Syst. Evol. Microbiol.">
        <title>The Global Catalogue of Microorganisms (GCM) 10K type strain sequencing project: providing services to taxonomists for standard genome sequencing and annotation.</title>
        <authorList>
            <consortium name="The Broad Institute Genomics Platform"/>
            <consortium name="The Broad Institute Genome Sequencing Center for Infectious Disease"/>
            <person name="Wu L."/>
            <person name="Ma J."/>
        </authorList>
    </citation>
    <scope>NUCLEOTIDE SEQUENCE [LARGE SCALE GENOMIC DNA]</scope>
    <source>
        <strain evidence="3">CCUG 49560</strain>
    </source>
</reference>
<dbReference type="Proteomes" id="UP001595891">
    <property type="component" value="Unassembled WGS sequence"/>
</dbReference>
<accession>A0ABV9EC57</accession>
<dbReference type="Gene3D" id="3.40.630.30">
    <property type="match status" value="2"/>
</dbReference>
<dbReference type="InterPro" id="IPR016181">
    <property type="entry name" value="Acyl_CoA_acyltransferase"/>
</dbReference>
<evidence type="ECO:0000313" key="2">
    <source>
        <dbReference type="EMBL" id="MFC4587147.1"/>
    </source>
</evidence>
<comment type="caution">
    <text evidence="2">The sequence shown here is derived from an EMBL/GenBank/DDBJ whole genome shotgun (WGS) entry which is preliminary data.</text>
</comment>
<keyword evidence="2" id="KW-0808">Transferase</keyword>
<dbReference type="EC" id="2.3.-.-" evidence="2"/>
<sequence>MFPREPIPAGDVVLRELLKTDAEAIARGCQDPDIIRYIPTVPVPYGLDDALTYVGELAPADWNRGGASFAIADAATGDWLGNIGIKPLGVRGAGEIGYLLAPWARGRGVAAAAARALTEWAFAQGVHRVELVANVENVASQRVAMAAGFRREGVQRGADPRRGGGHDDVAGFARLATDSGEPQRPYLPGLPGGSLSDGVVRLAPLTLDDAGAYQELMSEPEVLRYGVPPEAPLMEDTLSRCRYTAMWWLSGERAELGVRDAVTGEFAGHIQLTNIAQPLGQAMVGYSLARRFRGRGLMTRAVVLLADWAFTSTPLFRLVAGTAPENVPSHRVLERAGFTREALIRSLLPGPGGTRLDDLQWARTR</sequence>
<dbReference type="InterPro" id="IPR000182">
    <property type="entry name" value="GNAT_dom"/>
</dbReference>
<evidence type="ECO:0000259" key="1">
    <source>
        <dbReference type="PROSITE" id="PS51186"/>
    </source>
</evidence>
<feature type="domain" description="N-acetyltransferase" evidence="1">
    <location>
        <begin position="12"/>
        <end position="178"/>
    </location>
</feature>
<dbReference type="PROSITE" id="PS51186">
    <property type="entry name" value="GNAT"/>
    <property type="match status" value="2"/>
</dbReference>
<protein>
    <submittedName>
        <fullName evidence="2">GNAT family N-acetyltransferase</fullName>
        <ecNumber evidence="2">2.3.-.-</ecNumber>
    </submittedName>
</protein>
<dbReference type="Pfam" id="PF13302">
    <property type="entry name" value="Acetyltransf_3"/>
    <property type="match status" value="2"/>
</dbReference>
<name>A0ABV9EC57_9ACTN</name>
<keyword evidence="3" id="KW-1185">Reference proteome</keyword>
<dbReference type="PANTHER" id="PTHR43441">
    <property type="entry name" value="RIBOSOMAL-PROTEIN-SERINE ACETYLTRANSFERASE"/>
    <property type="match status" value="1"/>
</dbReference>
<dbReference type="EMBL" id="JBHSFN010000007">
    <property type="protein sequence ID" value="MFC4587147.1"/>
    <property type="molecule type" value="Genomic_DNA"/>
</dbReference>